<evidence type="ECO:0000313" key="1">
    <source>
        <dbReference type="EMBL" id="KAG5599834.1"/>
    </source>
</evidence>
<proteinExistence type="predicted"/>
<dbReference type="Proteomes" id="UP000824120">
    <property type="component" value="Chromosome 6"/>
</dbReference>
<name>A0A9J5YHQ7_SOLCO</name>
<protein>
    <submittedName>
        <fullName evidence="1">Uncharacterized protein</fullName>
    </submittedName>
</protein>
<organism evidence="1 2">
    <name type="scientific">Solanum commersonii</name>
    <name type="common">Commerson's wild potato</name>
    <name type="synonym">Commerson's nightshade</name>
    <dbReference type="NCBI Taxonomy" id="4109"/>
    <lineage>
        <taxon>Eukaryota</taxon>
        <taxon>Viridiplantae</taxon>
        <taxon>Streptophyta</taxon>
        <taxon>Embryophyta</taxon>
        <taxon>Tracheophyta</taxon>
        <taxon>Spermatophyta</taxon>
        <taxon>Magnoliopsida</taxon>
        <taxon>eudicotyledons</taxon>
        <taxon>Gunneridae</taxon>
        <taxon>Pentapetalae</taxon>
        <taxon>asterids</taxon>
        <taxon>lamiids</taxon>
        <taxon>Solanales</taxon>
        <taxon>Solanaceae</taxon>
        <taxon>Solanoideae</taxon>
        <taxon>Solaneae</taxon>
        <taxon>Solanum</taxon>
    </lineage>
</organism>
<reference evidence="1 2" key="1">
    <citation type="submission" date="2020-09" db="EMBL/GenBank/DDBJ databases">
        <title>De no assembly of potato wild relative species, Solanum commersonii.</title>
        <authorList>
            <person name="Cho K."/>
        </authorList>
    </citation>
    <scope>NUCLEOTIDE SEQUENCE [LARGE SCALE GENOMIC DNA]</scope>
    <source>
        <strain evidence="1">LZ3.2</strain>
        <tissue evidence="1">Leaf</tissue>
    </source>
</reference>
<accession>A0A9J5YHQ7</accession>
<dbReference type="EMBL" id="JACXVP010000006">
    <property type="protein sequence ID" value="KAG5599834.1"/>
    <property type="molecule type" value="Genomic_DNA"/>
</dbReference>
<dbReference type="AlphaFoldDB" id="A0A9J5YHQ7"/>
<evidence type="ECO:0000313" key="2">
    <source>
        <dbReference type="Proteomes" id="UP000824120"/>
    </source>
</evidence>
<keyword evidence="2" id="KW-1185">Reference proteome</keyword>
<sequence length="70" mass="8253">MDRMAREPDAHTVRRLRGVLCFYAPLSEAPFLREEFEANVEVDTRVGCHRRDAERSRPGCRLHAGHRRRH</sequence>
<gene>
    <name evidence="1" type="ORF">H5410_031204</name>
</gene>
<comment type="caution">
    <text evidence="1">The sequence shown here is derived from an EMBL/GenBank/DDBJ whole genome shotgun (WGS) entry which is preliminary data.</text>
</comment>